<evidence type="ECO:0000313" key="8">
    <source>
        <dbReference type="Proteomes" id="UP000000742"/>
    </source>
</evidence>
<dbReference type="InterPro" id="IPR001851">
    <property type="entry name" value="ABC_transp_permease"/>
</dbReference>
<evidence type="ECO:0000256" key="6">
    <source>
        <dbReference type="SAM" id="Phobius"/>
    </source>
</evidence>
<evidence type="ECO:0000256" key="4">
    <source>
        <dbReference type="ARBA" id="ARBA00022989"/>
    </source>
</evidence>
<gene>
    <name evidence="7" type="primary">rbsC</name>
    <name evidence="7" type="ordered locus">Aflv_2251</name>
</gene>
<proteinExistence type="predicted"/>
<comment type="subcellular location">
    <subcellularLocation>
        <location evidence="1">Cell membrane</location>
        <topology evidence="1">Multi-pass membrane protein</topology>
    </subcellularLocation>
</comment>
<feature type="transmembrane region" description="Helical" evidence="6">
    <location>
        <begin position="253"/>
        <end position="272"/>
    </location>
</feature>
<name>B7GKV8_ANOFW</name>
<keyword evidence="2" id="KW-1003">Cell membrane</keyword>
<evidence type="ECO:0000313" key="7">
    <source>
        <dbReference type="EMBL" id="ACJ34608.1"/>
    </source>
</evidence>
<keyword evidence="3 6" id="KW-0812">Transmembrane</keyword>
<feature type="transmembrane region" description="Helical" evidence="6">
    <location>
        <begin position="284"/>
        <end position="304"/>
    </location>
</feature>
<accession>B7GKV8</accession>
<dbReference type="Proteomes" id="UP000000742">
    <property type="component" value="Chromosome"/>
</dbReference>
<dbReference type="AlphaFoldDB" id="B7GKV8"/>
<reference evidence="7 8" key="1">
    <citation type="journal article" date="2008" name="Genome Biol.">
        <title>Encapsulated in silica: genome, proteome and physiology of the thermophilic bacterium Anoxybacillus flavithermus WK1.</title>
        <authorList>
            <person name="Saw J.H."/>
            <person name="Mountain B.W."/>
            <person name="Feng L."/>
            <person name="Omelchenko M.V."/>
            <person name="Hou S."/>
            <person name="Saito J.A."/>
            <person name="Stott M.B."/>
            <person name="Li D."/>
            <person name="Zhao G."/>
            <person name="Wu J."/>
            <person name="Galperin M.Y."/>
            <person name="Koonin E.V."/>
            <person name="Makarova K.S."/>
            <person name="Wolf Y.I."/>
            <person name="Rigden D.J."/>
            <person name="Dunfield P.F."/>
            <person name="Wang L."/>
            <person name="Alam M."/>
        </authorList>
    </citation>
    <scope>NUCLEOTIDE SEQUENCE [LARGE SCALE GENOMIC DNA]</scope>
    <source>
        <strain evidence="8">DSM 21510 / WK1</strain>
    </source>
</reference>
<organism evidence="7 8">
    <name type="scientific">Anoxybacillus flavithermus (strain DSM 21510 / WK1)</name>
    <dbReference type="NCBI Taxonomy" id="491915"/>
    <lineage>
        <taxon>Bacteria</taxon>
        <taxon>Bacillati</taxon>
        <taxon>Bacillota</taxon>
        <taxon>Bacilli</taxon>
        <taxon>Bacillales</taxon>
        <taxon>Anoxybacillaceae</taxon>
        <taxon>Anoxybacillus</taxon>
    </lineage>
</organism>
<dbReference type="STRING" id="491915.Aflv_2251"/>
<evidence type="ECO:0000256" key="1">
    <source>
        <dbReference type="ARBA" id="ARBA00004651"/>
    </source>
</evidence>
<evidence type="ECO:0000256" key="2">
    <source>
        <dbReference type="ARBA" id="ARBA00022475"/>
    </source>
</evidence>
<evidence type="ECO:0000256" key="5">
    <source>
        <dbReference type="ARBA" id="ARBA00023136"/>
    </source>
</evidence>
<feature type="transmembrane region" description="Helical" evidence="6">
    <location>
        <begin position="224"/>
        <end position="246"/>
    </location>
</feature>
<feature type="transmembrane region" description="Helical" evidence="6">
    <location>
        <begin position="87"/>
        <end position="107"/>
    </location>
</feature>
<feature type="transmembrane region" description="Helical" evidence="6">
    <location>
        <begin position="7"/>
        <end position="29"/>
    </location>
</feature>
<dbReference type="GO" id="GO:0022857">
    <property type="term" value="F:transmembrane transporter activity"/>
    <property type="evidence" value="ECO:0007669"/>
    <property type="project" value="InterPro"/>
</dbReference>
<sequence>MDRMITALFSSVEAGLLYALMALGVYISFRILDFPDLTVDGSFVTGAAVASVLIVAGVNPFIASLAALGAGFFAGCMTGLLHTKGKINPLLSGILMMIALYSINLRIMDKPNVPLLQQETVMTIITKAFQRFDQALATVIPFVPKTWGIVVFGMLLVVIVKVVIDLFLKTEVGLAIRAVGDNKKMIASFSGNTDRLTIIGLGLSNALVAFSGALIAQYSGFSDIGMGIGMIVIGLASVIIGEALFGAKTIVRATLAVIFGAIVYRIVITLALRVQFLETGDVKLITALIVILALVVPQMIAARAEKQRKARKRGAAVASTQADYESV</sequence>
<feature type="transmembrane region" description="Helical" evidence="6">
    <location>
        <begin position="147"/>
        <end position="168"/>
    </location>
</feature>
<evidence type="ECO:0000256" key="3">
    <source>
        <dbReference type="ARBA" id="ARBA00022692"/>
    </source>
</evidence>
<dbReference type="GO" id="GO:0005886">
    <property type="term" value="C:plasma membrane"/>
    <property type="evidence" value="ECO:0007669"/>
    <property type="project" value="UniProtKB-SubCell"/>
</dbReference>
<dbReference type="EMBL" id="CP000922">
    <property type="protein sequence ID" value="ACJ34608.1"/>
    <property type="molecule type" value="Genomic_DNA"/>
</dbReference>
<dbReference type="KEGG" id="afl:Aflv_2251"/>
<feature type="transmembrane region" description="Helical" evidence="6">
    <location>
        <begin position="49"/>
        <end position="75"/>
    </location>
</feature>
<feature type="transmembrane region" description="Helical" evidence="6">
    <location>
        <begin position="196"/>
        <end position="218"/>
    </location>
</feature>
<protein>
    <submittedName>
        <fullName evidence="7">ABC-type uncharacterized transport system, permease component</fullName>
    </submittedName>
</protein>
<dbReference type="eggNOG" id="COG4120">
    <property type="taxonomic scope" value="Bacteria"/>
</dbReference>
<dbReference type="CDD" id="cd06574">
    <property type="entry name" value="TM_PBP1_branched-chain-AA_like"/>
    <property type="match status" value="1"/>
</dbReference>
<dbReference type="HOGENOM" id="CLU_067296_0_0_9"/>
<dbReference type="PANTHER" id="PTHR32196:SF69">
    <property type="entry name" value="BRANCHED-CHAIN AMINO ACID TRANSPORT SYSTEM, PERMEASE PROTEIN"/>
    <property type="match status" value="1"/>
</dbReference>
<dbReference type="PANTHER" id="PTHR32196">
    <property type="entry name" value="ABC TRANSPORTER PERMEASE PROTEIN YPHD-RELATED-RELATED"/>
    <property type="match status" value="1"/>
</dbReference>
<keyword evidence="5 6" id="KW-0472">Membrane</keyword>
<keyword evidence="4 6" id="KW-1133">Transmembrane helix</keyword>
<dbReference type="Pfam" id="PF02653">
    <property type="entry name" value="BPD_transp_2"/>
    <property type="match status" value="1"/>
</dbReference>